<evidence type="ECO:0000256" key="5">
    <source>
        <dbReference type="RuleBase" id="RU003345"/>
    </source>
</evidence>
<dbReference type="Gene3D" id="3.40.605.10">
    <property type="entry name" value="Aldehyde Dehydrogenase, Chain A, domain 1"/>
    <property type="match status" value="1"/>
</dbReference>
<dbReference type="InterPro" id="IPR016160">
    <property type="entry name" value="Ald_DH_CS_CYS"/>
</dbReference>
<reference evidence="7 8" key="1">
    <citation type="submission" date="2018-08" db="EMBL/GenBank/DDBJ databases">
        <title>Lysinibacillus sp. YLB-03 draft genome sequence.</title>
        <authorList>
            <person name="Yu L."/>
        </authorList>
    </citation>
    <scope>NUCLEOTIDE SEQUENCE [LARGE SCALE GENOMIC DNA]</scope>
    <source>
        <strain evidence="7 8">YLB-03</strain>
    </source>
</reference>
<dbReference type="InterPro" id="IPR016163">
    <property type="entry name" value="Ald_DH_C"/>
</dbReference>
<proteinExistence type="inferred from homology"/>
<dbReference type="PROSITE" id="PS00687">
    <property type="entry name" value="ALDEHYDE_DEHYDR_GLU"/>
    <property type="match status" value="1"/>
</dbReference>
<gene>
    <name evidence="7" type="ORF">D1B33_10125</name>
</gene>
<protein>
    <submittedName>
        <fullName evidence="7">Aldehyde dehydrogenase family protein</fullName>
    </submittedName>
</protein>
<dbReference type="PROSITE" id="PS00070">
    <property type="entry name" value="ALDEHYDE_DEHYDR_CYS"/>
    <property type="match status" value="1"/>
</dbReference>
<dbReference type="GO" id="GO:0016620">
    <property type="term" value="F:oxidoreductase activity, acting on the aldehyde or oxo group of donors, NAD or NADP as acceptor"/>
    <property type="evidence" value="ECO:0007669"/>
    <property type="project" value="InterPro"/>
</dbReference>
<organism evidence="7 8">
    <name type="scientific">Ureibacillus yapensis</name>
    <dbReference type="NCBI Taxonomy" id="2304605"/>
    <lineage>
        <taxon>Bacteria</taxon>
        <taxon>Bacillati</taxon>
        <taxon>Bacillota</taxon>
        <taxon>Bacilli</taxon>
        <taxon>Bacillales</taxon>
        <taxon>Caryophanaceae</taxon>
        <taxon>Ureibacillus</taxon>
    </lineage>
</organism>
<dbReference type="Gene3D" id="3.40.309.10">
    <property type="entry name" value="Aldehyde Dehydrogenase, Chain A, domain 2"/>
    <property type="match status" value="1"/>
</dbReference>
<dbReference type="Proteomes" id="UP000265692">
    <property type="component" value="Unassembled WGS sequence"/>
</dbReference>
<evidence type="ECO:0000256" key="3">
    <source>
        <dbReference type="ARBA" id="ARBA00023027"/>
    </source>
</evidence>
<dbReference type="OrthoDB" id="9762913at2"/>
<dbReference type="InterPro" id="IPR029510">
    <property type="entry name" value="Ald_DH_CS_GLU"/>
</dbReference>
<dbReference type="InterPro" id="IPR015590">
    <property type="entry name" value="Aldehyde_DH_dom"/>
</dbReference>
<feature type="domain" description="Aldehyde dehydrogenase" evidence="6">
    <location>
        <begin position="28"/>
        <end position="486"/>
    </location>
</feature>
<dbReference type="PANTHER" id="PTHR42986:SF1">
    <property type="entry name" value="BENZALDEHYDE DEHYDROGENASE YFMT"/>
    <property type="match status" value="1"/>
</dbReference>
<evidence type="ECO:0000256" key="4">
    <source>
        <dbReference type="PROSITE-ProRule" id="PRU10007"/>
    </source>
</evidence>
<dbReference type="RefSeq" id="WP_118876264.1">
    <property type="nucleotide sequence ID" value="NZ_QWEI01000004.1"/>
</dbReference>
<evidence type="ECO:0000313" key="8">
    <source>
        <dbReference type="Proteomes" id="UP000265692"/>
    </source>
</evidence>
<evidence type="ECO:0000259" key="6">
    <source>
        <dbReference type="Pfam" id="PF00171"/>
    </source>
</evidence>
<dbReference type="SUPFAM" id="SSF53720">
    <property type="entry name" value="ALDH-like"/>
    <property type="match status" value="1"/>
</dbReference>
<dbReference type="AlphaFoldDB" id="A0A396S7T5"/>
<dbReference type="FunFam" id="3.40.309.10:FF:000009">
    <property type="entry name" value="Aldehyde dehydrogenase A"/>
    <property type="match status" value="1"/>
</dbReference>
<comment type="similarity">
    <text evidence="1 5">Belongs to the aldehyde dehydrogenase family.</text>
</comment>
<feature type="active site" evidence="4">
    <location>
        <position position="265"/>
    </location>
</feature>
<accession>A0A396S7T5</accession>
<name>A0A396S7T5_9BACL</name>
<keyword evidence="3" id="KW-0520">NAD</keyword>
<keyword evidence="2 5" id="KW-0560">Oxidoreductase</keyword>
<sequence>MSHVKLTNEGAKNSAFLSMTKSFINGQWVEGNSGRTYDDLNPFDASPIASIRIASKAQLQDAFKAAKEAKAEWAANTKLREDVLKNFIQYLQDHKEAIVQTLVLETGSSVLKSNIELHLTLGLLEETLKIVDSLGKVKTADPTMPDKANHVYRLPLGVVSTIAPFNFPLYLSIRSIAPALALGNTVVHKPDIQAGLSSGSVIAKALEVSGIPAGVFNSLLTDIEEIGDAMLDHPDVKLISFTGSTAVGRHIGRVAGGLFKRVALELGGNSPFIVLKDADVDQAVKAAIFGKFLHAGQICMAINRFIIHEDLYEEFAEKFVEHARSLPYGNPQDPTTIIGPLINQVQLQKALKNVERLKAAGADLLLEGQLDGNVLTPYVFGNVDNTSEAAQNELFAPIALLIKATSDDHAIELANDTEYGLSSAIFTKDIIRGEELALRVEAGMTHVNDQTVNDLPNVPFGGVKASGVGRYGNPWIVDEFTETKWVSVQEQERQFPF</sequence>
<dbReference type="InterPro" id="IPR016162">
    <property type="entry name" value="Ald_DH_N"/>
</dbReference>
<evidence type="ECO:0000313" key="7">
    <source>
        <dbReference type="EMBL" id="RHW36740.1"/>
    </source>
</evidence>
<keyword evidence="8" id="KW-1185">Reference proteome</keyword>
<comment type="caution">
    <text evidence="7">The sequence shown here is derived from an EMBL/GenBank/DDBJ whole genome shotgun (WGS) entry which is preliminary data.</text>
</comment>
<dbReference type="Pfam" id="PF00171">
    <property type="entry name" value="Aldedh"/>
    <property type="match status" value="1"/>
</dbReference>
<evidence type="ECO:0000256" key="2">
    <source>
        <dbReference type="ARBA" id="ARBA00023002"/>
    </source>
</evidence>
<evidence type="ECO:0000256" key="1">
    <source>
        <dbReference type="ARBA" id="ARBA00009986"/>
    </source>
</evidence>
<dbReference type="InterPro" id="IPR016161">
    <property type="entry name" value="Ald_DH/histidinol_DH"/>
</dbReference>
<dbReference type="PANTHER" id="PTHR42986">
    <property type="entry name" value="BENZALDEHYDE DEHYDROGENASE YFMT"/>
    <property type="match status" value="1"/>
</dbReference>
<dbReference type="EMBL" id="QWEI01000004">
    <property type="protein sequence ID" value="RHW36740.1"/>
    <property type="molecule type" value="Genomic_DNA"/>
</dbReference>